<dbReference type="EMBL" id="LR134182">
    <property type="protein sequence ID" value="VEB42030.1"/>
    <property type="molecule type" value="Genomic_DNA"/>
</dbReference>
<evidence type="ECO:0000259" key="3">
    <source>
        <dbReference type="Pfam" id="PF13649"/>
    </source>
</evidence>
<dbReference type="Gene3D" id="3.40.50.150">
    <property type="entry name" value="Vaccinia Virus protein VP39"/>
    <property type="match status" value="1"/>
</dbReference>
<evidence type="ECO:0000313" key="5">
    <source>
        <dbReference type="Proteomes" id="UP000275777"/>
    </source>
</evidence>
<organism evidence="4 5">
    <name type="scientific">Chromobacterium violaceum</name>
    <dbReference type="NCBI Taxonomy" id="536"/>
    <lineage>
        <taxon>Bacteria</taxon>
        <taxon>Pseudomonadati</taxon>
        <taxon>Pseudomonadota</taxon>
        <taxon>Betaproteobacteria</taxon>
        <taxon>Neisseriales</taxon>
        <taxon>Chromobacteriaceae</taxon>
        <taxon>Chromobacterium</taxon>
    </lineage>
</organism>
<dbReference type="GO" id="GO:0008168">
    <property type="term" value="F:methyltransferase activity"/>
    <property type="evidence" value="ECO:0007669"/>
    <property type="project" value="UniProtKB-KW"/>
</dbReference>
<evidence type="ECO:0000256" key="1">
    <source>
        <dbReference type="ARBA" id="ARBA00022603"/>
    </source>
</evidence>
<proteinExistence type="predicted"/>
<protein>
    <submittedName>
        <fullName evidence="4">Trans-aconitate methyltransferase</fullName>
    </submittedName>
</protein>
<gene>
    <name evidence="4" type="ORF">NCTC9695_02472</name>
</gene>
<evidence type="ECO:0000313" key="4">
    <source>
        <dbReference type="EMBL" id="VEB42030.1"/>
    </source>
</evidence>
<dbReference type="Proteomes" id="UP000275777">
    <property type="component" value="Chromosome"/>
</dbReference>
<evidence type="ECO:0000256" key="2">
    <source>
        <dbReference type="ARBA" id="ARBA00022679"/>
    </source>
</evidence>
<keyword evidence="1 4" id="KW-0489">Methyltransferase</keyword>
<feature type="domain" description="Methyltransferase" evidence="3">
    <location>
        <begin position="30"/>
        <end position="121"/>
    </location>
</feature>
<dbReference type="InterPro" id="IPR029063">
    <property type="entry name" value="SAM-dependent_MTases_sf"/>
</dbReference>
<accession>A0A3S5DLE3</accession>
<dbReference type="PANTHER" id="PTHR43861">
    <property type="entry name" value="TRANS-ACONITATE 2-METHYLTRANSFERASE-RELATED"/>
    <property type="match status" value="1"/>
</dbReference>
<dbReference type="InterPro" id="IPR041698">
    <property type="entry name" value="Methyltransf_25"/>
</dbReference>
<dbReference type="GO" id="GO:0032259">
    <property type="term" value="P:methylation"/>
    <property type="evidence" value="ECO:0007669"/>
    <property type="project" value="UniProtKB-KW"/>
</dbReference>
<keyword evidence="2 4" id="KW-0808">Transferase</keyword>
<reference evidence="4 5" key="1">
    <citation type="submission" date="2018-12" db="EMBL/GenBank/DDBJ databases">
        <authorList>
            <consortium name="Pathogen Informatics"/>
        </authorList>
    </citation>
    <scope>NUCLEOTIDE SEQUENCE [LARGE SCALE GENOMIC DNA]</scope>
    <source>
        <strain evidence="4 5">NCTC9695</strain>
    </source>
</reference>
<dbReference type="SUPFAM" id="SSF53335">
    <property type="entry name" value="S-adenosyl-L-methionine-dependent methyltransferases"/>
    <property type="match status" value="1"/>
</dbReference>
<name>A0A3S5DLE3_CHRVL</name>
<dbReference type="PANTHER" id="PTHR43861:SF1">
    <property type="entry name" value="TRANS-ACONITATE 2-METHYLTRANSFERASE"/>
    <property type="match status" value="1"/>
</dbReference>
<sequence length="199" mass="21746">MSRPEPPASRDPWLERWLPLLREAGGQGPVLEIGCGEGEDSQALAEAGVRLIAFDLSADAVAAASAREPGARFVCQDVRQAFPLGGERAGAVVASLSLHYFPWDETVEIVERIRECLPPGGKLLCRLNATDDYHHGASGHPEIAPDFYLVDGEPKRFFDERSARALFADGWRILSLEHRVSGKYALPKALWEAALEKTG</sequence>
<dbReference type="CDD" id="cd02440">
    <property type="entry name" value="AdoMet_MTases"/>
    <property type="match status" value="1"/>
</dbReference>
<dbReference type="AlphaFoldDB" id="A0A3S5DLE3"/>
<dbReference type="Pfam" id="PF13649">
    <property type="entry name" value="Methyltransf_25"/>
    <property type="match status" value="1"/>
</dbReference>